<reference evidence="2" key="1">
    <citation type="journal article" date="2023" name="BMC Genomics">
        <title>Chromosome-level genome assemblies of Cutaneotrichosporon spp. (Trichosporonales, Basidiomycota) reveal imbalanced evolution between nucleotide sequences and chromosome synteny.</title>
        <authorList>
            <person name="Kobayashi Y."/>
            <person name="Kayamori A."/>
            <person name="Aoki K."/>
            <person name="Shiwa Y."/>
            <person name="Matsutani M."/>
            <person name="Fujita N."/>
            <person name="Sugita T."/>
            <person name="Iwasaki W."/>
            <person name="Tanaka N."/>
            <person name="Takashima M."/>
        </authorList>
    </citation>
    <scope>NUCLEOTIDE SEQUENCE</scope>
    <source>
        <strain evidence="2">HIS016</strain>
    </source>
</reference>
<dbReference type="AlphaFoldDB" id="A0AAD3TZU1"/>
<organism evidence="2 3">
    <name type="scientific">Cutaneotrichosporon spelunceum</name>
    <dbReference type="NCBI Taxonomy" id="1672016"/>
    <lineage>
        <taxon>Eukaryota</taxon>
        <taxon>Fungi</taxon>
        <taxon>Dikarya</taxon>
        <taxon>Basidiomycota</taxon>
        <taxon>Agaricomycotina</taxon>
        <taxon>Tremellomycetes</taxon>
        <taxon>Trichosporonales</taxon>
        <taxon>Trichosporonaceae</taxon>
        <taxon>Cutaneotrichosporon</taxon>
    </lineage>
</organism>
<evidence type="ECO:0008006" key="4">
    <source>
        <dbReference type="Google" id="ProtNLM"/>
    </source>
</evidence>
<dbReference type="InterPro" id="IPR023159">
    <property type="entry name" value="SO1590-like_sf"/>
</dbReference>
<proteinExistence type="predicted"/>
<accession>A0AAD3TZU1</accession>
<protein>
    <recommendedName>
        <fullName evidence="4">DUF3224 domain-containing protein</fullName>
    </recommendedName>
</protein>
<dbReference type="InterPro" id="IPR021607">
    <property type="entry name" value="DUF3224"/>
</dbReference>
<name>A0AAD3TZU1_9TREE</name>
<feature type="compositionally biased region" description="Pro residues" evidence="1">
    <location>
        <begin position="1"/>
        <end position="15"/>
    </location>
</feature>
<feature type="region of interest" description="Disordered" evidence="1">
    <location>
        <begin position="1"/>
        <end position="21"/>
    </location>
</feature>
<reference evidence="2" key="2">
    <citation type="submission" date="2023-06" db="EMBL/GenBank/DDBJ databases">
        <authorList>
            <person name="Kobayashi Y."/>
            <person name="Kayamori A."/>
            <person name="Aoki K."/>
            <person name="Shiwa Y."/>
            <person name="Fujita N."/>
            <person name="Sugita T."/>
            <person name="Iwasaki W."/>
            <person name="Tanaka N."/>
            <person name="Takashima M."/>
        </authorList>
    </citation>
    <scope>NUCLEOTIDE SEQUENCE</scope>
    <source>
        <strain evidence="2">HIS016</strain>
    </source>
</reference>
<evidence type="ECO:0000256" key="1">
    <source>
        <dbReference type="SAM" id="MobiDB-lite"/>
    </source>
</evidence>
<dbReference type="Proteomes" id="UP001222932">
    <property type="component" value="Unassembled WGS sequence"/>
</dbReference>
<gene>
    <name evidence="2" type="ORF">CspeluHIS016_0901260</name>
</gene>
<dbReference type="Gene3D" id="2.40.350.10">
    <property type="entry name" value="SO1590-like"/>
    <property type="match status" value="1"/>
</dbReference>
<dbReference type="Pfam" id="PF11528">
    <property type="entry name" value="DUF3224"/>
    <property type="match status" value="1"/>
</dbReference>
<keyword evidence="3" id="KW-1185">Reference proteome</keyword>
<dbReference type="SUPFAM" id="SSF159238">
    <property type="entry name" value="SO1590-like"/>
    <property type="match status" value="1"/>
</dbReference>
<dbReference type="EMBL" id="BTCM01000009">
    <property type="protein sequence ID" value="GMK59909.1"/>
    <property type="molecule type" value="Genomic_DNA"/>
</dbReference>
<evidence type="ECO:0000313" key="2">
    <source>
        <dbReference type="EMBL" id="GMK59909.1"/>
    </source>
</evidence>
<evidence type="ECO:0000313" key="3">
    <source>
        <dbReference type="Proteomes" id="UP001222932"/>
    </source>
</evidence>
<sequence>MSDIRPPLPSAPGMPAPVAAHAQPATSGCVPAKGLTRVKFGIQTVDHNDTKLSTKFETPAHMGMVATNYELTGGLKGQAMGAYVRLVLESGAVMDGQLVFSGTIDGRTGSVVFRVSGDCLSSISMSLKIIPESATGDLRGIHGEGWYSSDNPSNGRAEGELEIEYF</sequence>
<comment type="caution">
    <text evidence="2">The sequence shown here is derived from an EMBL/GenBank/DDBJ whole genome shotgun (WGS) entry which is preliminary data.</text>
</comment>
<dbReference type="PROSITE" id="PS51257">
    <property type="entry name" value="PROKAR_LIPOPROTEIN"/>
    <property type="match status" value="1"/>
</dbReference>